<keyword evidence="5" id="KW-0732">Signal</keyword>
<dbReference type="SUPFAM" id="SSF51445">
    <property type="entry name" value="(Trans)glycosidases"/>
    <property type="match status" value="1"/>
</dbReference>
<dbReference type="GO" id="GO:0004563">
    <property type="term" value="F:beta-N-acetylhexosaminidase activity"/>
    <property type="evidence" value="ECO:0007669"/>
    <property type="project" value="InterPro"/>
</dbReference>
<name>A0A1G7KCH6_9BACT</name>
<keyword evidence="2" id="KW-0378">Hydrolase</keyword>
<dbReference type="Pfam" id="PF02838">
    <property type="entry name" value="Glyco_hydro_20b"/>
    <property type="match status" value="1"/>
</dbReference>
<feature type="domain" description="Glycoside hydrolase family 20 catalytic" evidence="6">
    <location>
        <begin position="156"/>
        <end position="468"/>
    </location>
</feature>
<proteinExistence type="inferred from homology"/>
<dbReference type="GO" id="GO:0006689">
    <property type="term" value="P:ganglioside catabolic process"/>
    <property type="evidence" value="ECO:0007669"/>
    <property type="project" value="TreeGrafter"/>
</dbReference>
<dbReference type="Proteomes" id="UP000182427">
    <property type="component" value="Chromosome I"/>
</dbReference>
<feature type="chain" id="PRO_5009241638" evidence="5">
    <location>
        <begin position="21"/>
        <end position="678"/>
    </location>
</feature>
<feature type="active site" description="Proton donor" evidence="4">
    <location>
        <position position="314"/>
    </location>
</feature>
<dbReference type="AlphaFoldDB" id="A0A1G7KCH6"/>
<comment type="similarity">
    <text evidence="1">Belongs to the glycosyl hydrolase 20 family.</text>
</comment>
<dbReference type="PRINTS" id="PR00738">
    <property type="entry name" value="GLHYDRLASE20"/>
</dbReference>
<dbReference type="Pfam" id="PF00728">
    <property type="entry name" value="Glyco_hydro_20"/>
    <property type="match status" value="1"/>
</dbReference>
<dbReference type="InterPro" id="IPR015882">
    <property type="entry name" value="HEX_bac_N"/>
</dbReference>
<dbReference type="PANTHER" id="PTHR22600:SF21">
    <property type="entry name" value="BETA-HEXOSAMINIDASE A"/>
    <property type="match status" value="1"/>
</dbReference>
<dbReference type="GO" id="GO:0016020">
    <property type="term" value="C:membrane"/>
    <property type="evidence" value="ECO:0007669"/>
    <property type="project" value="TreeGrafter"/>
</dbReference>
<dbReference type="GO" id="GO:0005764">
    <property type="term" value="C:lysosome"/>
    <property type="evidence" value="ECO:0007669"/>
    <property type="project" value="TreeGrafter"/>
</dbReference>
<dbReference type="RefSeq" id="WP_083345103.1">
    <property type="nucleotide sequence ID" value="NZ_LT629690.1"/>
</dbReference>
<evidence type="ECO:0000259" key="7">
    <source>
        <dbReference type="Pfam" id="PF02838"/>
    </source>
</evidence>
<organism evidence="8 9">
    <name type="scientific">Terriglobus roseus</name>
    <dbReference type="NCBI Taxonomy" id="392734"/>
    <lineage>
        <taxon>Bacteria</taxon>
        <taxon>Pseudomonadati</taxon>
        <taxon>Acidobacteriota</taxon>
        <taxon>Terriglobia</taxon>
        <taxon>Terriglobales</taxon>
        <taxon>Acidobacteriaceae</taxon>
        <taxon>Terriglobus</taxon>
    </lineage>
</organism>
<keyword evidence="9" id="KW-1185">Reference proteome</keyword>
<dbReference type="Gene3D" id="3.30.379.10">
    <property type="entry name" value="Chitobiase/beta-hexosaminidase domain 2-like"/>
    <property type="match status" value="1"/>
</dbReference>
<dbReference type="InterPro" id="IPR017853">
    <property type="entry name" value="GH"/>
</dbReference>
<accession>A0A1G7KCH6</accession>
<feature type="signal peptide" evidence="5">
    <location>
        <begin position="1"/>
        <end position="20"/>
    </location>
</feature>
<dbReference type="OrthoDB" id="1098018at2"/>
<dbReference type="InterPro" id="IPR015883">
    <property type="entry name" value="Glyco_hydro_20_cat"/>
</dbReference>
<dbReference type="GO" id="GO:0005975">
    <property type="term" value="P:carbohydrate metabolic process"/>
    <property type="evidence" value="ECO:0007669"/>
    <property type="project" value="InterPro"/>
</dbReference>
<evidence type="ECO:0000313" key="9">
    <source>
        <dbReference type="Proteomes" id="UP000182427"/>
    </source>
</evidence>
<keyword evidence="3" id="KW-0326">Glycosidase</keyword>
<gene>
    <name evidence="8" type="ORF">SAMN05444167_2125</name>
</gene>
<evidence type="ECO:0000256" key="5">
    <source>
        <dbReference type="SAM" id="SignalP"/>
    </source>
</evidence>
<evidence type="ECO:0000256" key="1">
    <source>
        <dbReference type="ARBA" id="ARBA00006285"/>
    </source>
</evidence>
<protein>
    <submittedName>
        <fullName evidence="8">Hexosaminidase</fullName>
    </submittedName>
</protein>
<feature type="domain" description="Beta-hexosaminidase bacterial type N-terminal" evidence="7">
    <location>
        <begin position="26"/>
        <end position="153"/>
    </location>
</feature>
<dbReference type="SUPFAM" id="SSF55545">
    <property type="entry name" value="beta-N-acetylhexosaminidase-like domain"/>
    <property type="match status" value="1"/>
</dbReference>
<evidence type="ECO:0000256" key="2">
    <source>
        <dbReference type="ARBA" id="ARBA00022801"/>
    </source>
</evidence>
<evidence type="ECO:0000259" key="6">
    <source>
        <dbReference type="Pfam" id="PF00728"/>
    </source>
</evidence>
<dbReference type="PANTHER" id="PTHR22600">
    <property type="entry name" value="BETA-HEXOSAMINIDASE"/>
    <property type="match status" value="1"/>
</dbReference>
<dbReference type="InterPro" id="IPR029018">
    <property type="entry name" value="Hex-like_dom2"/>
</dbReference>
<evidence type="ECO:0000256" key="3">
    <source>
        <dbReference type="ARBA" id="ARBA00023295"/>
    </source>
</evidence>
<dbReference type="GO" id="GO:0030203">
    <property type="term" value="P:glycosaminoglycan metabolic process"/>
    <property type="evidence" value="ECO:0007669"/>
    <property type="project" value="TreeGrafter"/>
</dbReference>
<evidence type="ECO:0000313" key="8">
    <source>
        <dbReference type="EMBL" id="SDF34559.1"/>
    </source>
</evidence>
<reference evidence="8 9" key="1">
    <citation type="submission" date="2016-10" db="EMBL/GenBank/DDBJ databases">
        <authorList>
            <person name="de Groot N.N."/>
        </authorList>
    </citation>
    <scope>NUCLEOTIDE SEQUENCE [LARGE SCALE GENOMIC DNA]</scope>
    <source>
        <strain evidence="8 9">GAS232</strain>
    </source>
</reference>
<evidence type="ECO:0000256" key="4">
    <source>
        <dbReference type="PIRSR" id="PIRSR625705-1"/>
    </source>
</evidence>
<sequence length="678" mass="75825">MKLIAASLLAITCLATPAQSTFINTLMPQPQHITVANGRLLLTDSFRIETGASHNPILQRATERLLQRLEAKTALQLTSGAGTNALHITVDDSTATRPVFGQDESYSLKVEANGIQLHAKTIFGAMYGMETLFQLLQGSGKDFFFPTATIDDAPRFPWRGLMIDPGRHFLSVDTVLRTIDGMAATKLNVLHWHLTEDQGFRIESKRFPKLHQLGSNGQYYTQEQIKQVIAYATDRGIRVLPEFDMPGHTTTWMVAYPELGSRKPGATYTIADSNGVKDPVFDPTKESTYKFLDAYFAEMTALFPDEYMHIGGDENNGKDWGANADIQAYMKAHNIPTTAALQTAFNHRLQTIVTKYHKKMVGWDEILQPDLPPDVIIQNWHGPEFLINAAKQGHQGFLSQPFYLDHMRSAEEVYSYDPIPAGSNLTPAQAKLVLGGEICMWGEQVDDLAIDSRIWPRGAVIAERFWSPATTRDVADMYRRLGPMQLRLDALGLQNISGPQRGLRQLAGPNPVEQQALATFDSVLQPVDFHERYAEQHTGPSTPFGRLVDFTVPDPPMRYEFAAAVNEYLHSADKSRRMIRANQLSHTFLRWREASMAVDRLAQNSPLIAEEVERRRQFRAIAEMGLSAVLTMQANKPAEADWLSAQKQVLTDAAKHTELVDFVILKPLNDLVEATQAP</sequence>
<dbReference type="Gene3D" id="3.20.20.80">
    <property type="entry name" value="Glycosidases"/>
    <property type="match status" value="1"/>
</dbReference>
<dbReference type="EMBL" id="LT629690">
    <property type="protein sequence ID" value="SDF34559.1"/>
    <property type="molecule type" value="Genomic_DNA"/>
</dbReference>
<dbReference type="InterPro" id="IPR025705">
    <property type="entry name" value="Beta_hexosaminidase_sua/sub"/>
</dbReference>